<dbReference type="RefSeq" id="WP_007914527.1">
    <property type="nucleotide sequence ID" value="NZ_ADVG01000003.1"/>
</dbReference>
<evidence type="ECO:0000313" key="12">
    <source>
        <dbReference type="EMBL" id="EFH83663.1"/>
    </source>
</evidence>
<evidence type="ECO:0000256" key="6">
    <source>
        <dbReference type="ARBA" id="ARBA00023295"/>
    </source>
</evidence>
<evidence type="ECO:0000256" key="8">
    <source>
        <dbReference type="RuleBase" id="RU361153"/>
    </source>
</evidence>
<comment type="caution">
    <text evidence="12">The sequence shown here is derived from an EMBL/GenBank/DDBJ whole genome shotgun (WGS) entry which is preliminary data.</text>
</comment>
<reference evidence="12 13" key="1">
    <citation type="journal article" date="2011" name="Stand. Genomic Sci.">
        <title>Non-contiguous finished genome sequence and contextual data of the filamentous soil bacterium Ktedonobacter racemifer type strain (SOSP1-21).</title>
        <authorList>
            <person name="Chang Y.J."/>
            <person name="Land M."/>
            <person name="Hauser L."/>
            <person name="Chertkov O."/>
            <person name="Del Rio T.G."/>
            <person name="Nolan M."/>
            <person name="Copeland A."/>
            <person name="Tice H."/>
            <person name="Cheng J.F."/>
            <person name="Lucas S."/>
            <person name="Han C."/>
            <person name="Goodwin L."/>
            <person name="Pitluck S."/>
            <person name="Ivanova N."/>
            <person name="Ovchinikova G."/>
            <person name="Pati A."/>
            <person name="Chen A."/>
            <person name="Palaniappan K."/>
            <person name="Mavromatis K."/>
            <person name="Liolios K."/>
            <person name="Brettin T."/>
            <person name="Fiebig A."/>
            <person name="Rohde M."/>
            <person name="Abt B."/>
            <person name="Goker M."/>
            <person name="Detter J.C."/>
            <person name="Woyke T."/>
            <person name="Bristow J."/>
            <person name="Eisen J.A."/>
            <person name="Markowitz V."/>
            <person name="Hugenholtz P."/>
            <person name="Kyrpides N.C."/>
            <person name="Klenk H.P."/>
            <person name="Lapidus A."/>
        </authorList>
    </citation>
    <scope>NUCLEOTIDE SEQUENCE [LARGE SCALE GENOMIC DNA]</scope>
    <source>
        <strain evidence="13">DSM 44963</strain>
    </source>
</reference>
<dbReference type="PANTHER" id="PTHR34142">
    <property type="entry name" value="ENDO-BETA-1,4-GLUCANASE A"/>
    <property type="match status" value="1"/>
</dbReference>
<evidence type="ECO:0000256" key="10">
    <source>
        <dbReference type="SAM" id="SignalP"/>
    </source>
</evidence>
<dbReference type="PANTHER" id="PTHR34142:SF1">
    <property type="entry name" value="GLYCOSIDE HYDROLASE FAMILY 5 DOMAIN-CONTAINING PROTEIN"/>
    <property type="match status" value="1"/>
</dbReference>
<dbReference type="InterPro" id="IPR001547">
    <property type="entry name" value="Glyco_hydro_5"/>
</dbReference>
<dbReference type="GO" id="GO:0030247">
    <property type="term" value="F:polysaccharide binding"/>
    <property type="evidence" value="ECO:0007669"/>
    <property type="project" value="UniProtKB-UniRule"/>
</dbReference>
<dbReference type="eggNOG" id="COG2730">
    <property type="taxonomic scope" value="Bacteria"/>
</dbReference>
<keyword evidence="4 8" id="KW-0136">Cellulose degradation</keyword>
<dbReference type="SUPFAM" id="SSF49384">
    <property type="entry name" value="Carbohydrate-binding domain"/>
    <property type="match status" value="1"/>
</dbReference>
<comment type="similarity">
    <text evidence="8">Belongs to the glycosyl hydrolase 5 (cellulase A) family.</text>
</comment>
<keyword evidence="2 10" id="KW-0732">Signal</keyword>
<dbReference type="Pfam" id="PF00553">
    <property type="entry name" value="CBM_2"/>
    <property type="match status" value="1"/>
</dbReference>
<dbReference type="SUPFAM" id="SSF51445">
    <property type="entry name" value="(Trans)glycosidases"/>
    <property type="match status" value="1"/>
</dbReference>
<feature type="chain" id="PRO_5003088488" description="Endoglucanase" evidence="10">
    <location>
        <begin position="37"/>
        <end position="518"/>
    </location>
</feature>
<gene>
    <name evidence="12" type="ORF">Krac_4656</name>
</gene>
<name>D6TTB2_KTERA</name>
<feature type="signal peptide" evidence="10">
    <location>
        <begin position="1"/>
        <end position="36"/>
    </location>
</feature>
<dbReference type="InterPro" id="IPR017853">
    <property type="entry name" value="GH"/>
</dbReference>
<dbReference type="STRING" id="485913.Krac_4656"/>
<keyword evidence="3 8" id="KW-0378">Hydrolase</keyword>
<dbReference type="GO" id="GO:0008810">
    <property type="term" value="F:cellulase activity"/>
    <property type="evidence" value="ECO:0007669"/>
    <property type="project" value="UniProtKB-EC"/>
</dbReference>
<keyword evidence="7 8" id="KW-0624">Polysaccharide degradation</keyword>
<dbReference type="EMBL" id="ADVG01000003">
    <property type="protein sequence ID" value="EFH83663.1"/>
    <property type="molecule type" value="Genomic_DNA"/>
</dbReference>
<dbReference type="EC" id="3.2.1.4" evidence="8"/>
<accession>D6TTB2</accession>
<dbReference type="OrthoDB" id="182870at2"/>
<dbReference type="Pfam" id="PF00150">
    <property type="entry name" value="Cellulase"/>
    <property type="match status" value="1"/>
</dbReference>
<dbReference type="InParanoid" id="D6TTB2"/>
<feature type="domain" description="CBM2" evidence="11">
    <location>
        <begin position="406"/>
        <end position="518"/>
    </location>
</feature>
<evidence type="ECO:0000256" key="4">
    <source>
        <dbReference type="ARBA" id="ARBA00023001"/>
    </source>
</evidence>
<sequence>MSRKRHFRLLSFAIVALLLCSVAAMVTLQSPGAARAASVPTGLHVVGNQIVDGSGHVFVSHGVDRMGTEYQCTKSATNAPTDFDGPVDQATVNNMLAWGINSVRVPLNEDCWLGINGFPANGKSSAQYQADIVNWVNLLNANGLVVILDLHWNNSGSNQSTGQQPMTDLDHSPAFWTSVANTFKSNSSVIFDLYNEPHDISWTCWLSGSTAPQSGNCSGVGFAVAGMQTLINTVRATGATNILLLGGLAWSNDLSQWLANKPSDPQNNLAASVHIYNFNACSNSSCWDSQIAPVIAQVPVIAGEIGENDCASGFVNTLTSWFDSHNTGYLAWTWTASGNCGGTPALISDWNGTPTNFGAGYKAHLLSLGGAPTPTPTGTSTNTPTPTPTTTSTPTPTPTTTSTPTPTPTSGSCKVTYTVTNQWTGGFGAAFTITNTGSTPINGWSLQFAFPNGQTITQLWNGNYTQSGANVTITNLSYNGSIPAGGTVSSEPGFNGSWSSANNPPTSFTLNGSHCSVG</sequence>
<feature type="region of interest" description="Disordered" evidence="9">
    <location>
        <begin position="368"/>
        <end position="412"/>
    </location>
</feature>
<keyword evidence="6 8" id="KW-0326">Glycosidase</keyword>
<dbReference type="InterPro" id="IPR001919">
    <property type="entry name" value="CBD2"/>
</dbReference>
<evidence type="ECO:0000256" key="7">
    <source>
        <dbReference type="ARBA" id="ARBA00023326"/>
    </source>
</evidence>
<dbReference type="InterPro" id="IPR008965">
    <property type="entry name" value="CBM2/CBM3_carb-bd_dom_sf"/>
</dbReference>
<comment type="catalytic activity">
    <reaction evidence="1 8">
        <text>Endohydrolysis of (1-&gt;4)-beta-D-glucosidic linkages in cellulose, lichenin and cereal beta-D-glucans.</text>
        <dbReference type="EC" id="3.2.1.4"/>
    </reaction>
</comment>
<evidence type="ECO:0000256" key="3">
    <source>
        <dbReference type="ARBA" id="ARBA00022801"/>
    </source>
</evidence>
<keyword evidence="13" id="KW-1185">Reference proteome</keyword>
<dbReference type="SMART" id="SM00637">
    <property type="entry name" value="CBD_II"/>
    <property type="match status" value="1"/>
</dbReference>
<evidence type="ECO:0000256" key="9">
    <source>
        <dbReference type="SAM" id="MobiDB-lite"/>
    </source>
</evidence>
<dbReference type="InterPro" id="IPR012291">
    <property type="entry name" value="CBM2_carb-bd_dom_sf"/>
</dbReference>
<keyword evidence="5 8" id="KW-0119">Carbohydrate metabolism</keyword>
<evidence type="ECO:0000256" key="1">
    <source>
        <dbReference type="ARBA" id="ARBA00000966"/>
    </source>
</evidence>
<dbReference type="Gene3D" id="2.60.40.290">
    <property type="match status" value="1"/>
</dbReference>
<evidence type="ECO:0000259" key="11">
    <source>
        <dbReference type="PROSITE" id="PS51173"/>
    </source>
</evidence>
<proteinExistence type="inferred from homology"/>
<dbReference type="PROSITE" id="PS51173">
    <property type="entry name" value="CBM2"/>
    <property type="match status" value="1"/>
</dbReference>
<feature type="compositionally biased region" description="Low complexity" evidence="9">
    <location>
        <begin position="376"/>
        <end position="412"/>
    </location>
</feature>
<dbReference type="Gene3D" id="3.20.20.80">
    <property type="entry name" value="Glycosidases"/>
    <property type="match status" value="1"/>
</dbReference>
<dbReference type="InterPro" id="IPR018087">
    <property type="entry name" value="Glyco_hydro_5_CS"/>
</dbReference>
<protein>
    <recommendedName>
        <fullName evidence="8">Endoglucanase</fullName>
        <ecNumber evidence="8">3.2.1.4</ecNumber>
    </recommendedName>
</protein>
<organism evidence="12 13">
    <name type="scientific">Ktedonobacter racemifer DSM 44963</name>
    <dbReference type="NCBI Taxonomy" id="485913"/>
    <lineage>
        <taxon>Bacteria</taxon>
        <taxon>Bacillati</taxon>
        <taxon>Chloroflexota</taxon>
        <taxon>Ktedonobacteria</taxon>
        <taxon>Ktedonobacterales</taxon>
        <taxon>Ktedonobacteraceae</taxon>
        <taxon>Ktedonobacter</taxon>
    </lineage>
</organism>
<evidence type="ECO:0000256" key="5">
    <source>
        <dbReference type="ARBA" id="ARBA00023277"/>
    </source>
</evidence>
<evidence type="ECO:0000313" key="13">
    <source>
        <dbReference type="Proteomes" id="UP000004508"/>
    </source>
</evidence>
<evidence type="ECO:0000256" key="2">
    <source>
        <dbReference type="ARBA" id="ARBA00022729"/>
    </source>
</evidence>
<dbReference type="AlphaFoldDB" id="D6TTB2"/>
<dbReference type="PROSITE" id="PS00659">
    <property type="entry name" value="GLYCOSYL_HYDROL_F5"/>
    <property type="match status" value="1"/>
</dbReference>
<dbReference type="GO" id="GO:0030245">
    <property type="term" value="P:cellulose catabolic process"/>
    <property type="evidence" value="ECO:0007669"/>
    <property type="project" value="UniProtKB-KW"/>
</dbReference>
<dbReference type="Proteomes" id="UP000004508">
    <property type="component" value="Unassembled WGS sequence"/>
</dbReference>
<dbReference type="eggNOG" id="COG5297">
    <property type="taxonomic scope" value="Bacteria"/>
</dbReference>